<dbReference type="Gene3D" id="1.10.245.10">
    <property type="entry name" value="SWIB/MDM2 domain"/>
    <property type="match status" value="1"/>
</dbReference>
<accession>A0A067EEQ7</accession>
<dbReference type="InterPro" id="IPR036885">
    <property type="entry name" value="SWIB_MDM2_dom_sf"/>
</dbReference>
<name>A0A067EEQ7_CITSI</name>
<evidence type="ECO:0000313" key="4">
    <source>
        <dbReference type="Proteomes" id="UP000027120"/>
    </source>
</evidence>
<gene>
    <name evidence="3" type="ORF">CISIN_1g032632mg</name>
</gene>
<dbReference type="Proteomes" id="UP000027120">
    <property type="component" value="Unassembled WGS sequence"/>
</dbReference>
<dbReference type="AlphaFoldDB" id="A0A067EEQ7"/>
<dbReference type="SMR" id="A0A067EEQ7"/>
<protein>
    <recommendedName>
        <fullName evidence="2">DM2 domain-containing protein</fullName>
    </recommendedName>
</protein>
<evidence type="ECO:0000313" key="3">
    <source>
        <dbReference type="EMBL" id="KDO49411.1"/>
    </source>
</evidence>
<keyword evidence="4" id="KW-1185">Reference proteome</keyword>
<organism evidence="3 4">
    <name type="scientific">Citrus sinensis</name>
    <name type="common">Sweet orange</name>
    <name type="synonym">Citrus aurantium var. sinensis</name>
    <dbReference type="NCBI Taxonomy" id="2711"/>
    <lineage>
        <taxon>Eukaryota</taxon>
        <taxon>Viridiplantae</taxon>
        <taxon>Streptophyta</taxon>
        <taxon>Embryophyta</taxon>
        <taxon>Tracheophyta</taxon>
        <taxon>Spermatophyta</taxon>
        <taxon>Magnoliopsida</taxon>
        <taxon>eudicotyledons</taxon>
        <taxon>Gunneridae</taxon>
        <taxon>Pentapetalae</taxon>
        <taxon>rosids</taxon>
        <taxon>malvids</taxon>
        <taxon>Sapindales</taxon>
        <taxon>Rutaceae</taxon>
        <taxon>Aurantioideae</taxon>
        <taxon>Citrus</taxon>
    </lineage>
</organism>
<sequence length="137" mass="14459">MSSAAARVFNGCRALLAPAKSSAAASSAASTKAKSKTTKKPRAKSPVKRGAPTRPTGISKVSPVSPALAKFLGAPEASRSDAVRQIWAHVKTHNLQNPENKREILCDEKLKAIFEGKNAVGFLEIGKLLSPHFVKTA</sequence>
<dbReference type="InterPro" id="IPR003121">
    <property type="entry name" value="SWIB_MDM2_domain"/>
</dbReference>
<dbReference type="Pfam" id="PF02201">
    <property type="entry name" value="SWIB"/>
    <property type="match status" value="1"/>
</dbReference>
<evidence type="ECO:0000259" key="2">
    <source>
        <dbReference type="PROSITE" id="PS51925"/>
    </source>
</evidence>
<reference evidence="3 4" key="1">
    <citation type="submission" date="2014-04" db="EMBL/GenBank/DDBJ databases">
        <authorList>
            <consortium name="International Citrus Genome Consortium"/>
            <person name="Gmitter F."/>
            <person name="Chen C."/>
            <person name="Farmerie W."/>
            <person name="Harkins T."/>
            <person name="Desany B."/>
            <person name="Mohiuddin M."/>
            <person name="Kodira C."/>
            <person name="Borodovsky M."/>
            <person name="Lomsadze A."/>
            <person name="Burns P."/>
            <person name="Jenkins J."/>
            <person name="Prochnik S."/>
            <person name="Shu S."/>
            <person name="Chapman J."/>
            <person name="Pitluck S."/>
            <person name="Schmutz J."/>
            <person name="Rokhsar D."/>
        </authorList>
    </citation>
    <scope>NUCLEOTIDE SEQUENCE</scope>
</reference>
<dbReference type="EMBL" id="KK785110">
    <property type="protein sequence ID" value="KDO49411.1"/>
    <property type="molecule type" value="Genomic_DNA"/>
</dbReference>
<feature type="domain" description="DM2" evidence="2">
    <location>
        <begin position="57"/>
        <end position="135"/>
    </location>
</feature>
<dbReference type="SMART" id="SM00151">
    <property type="entry name" value="SWIB"/>
    <property type="match status" value="1"/>
</dbReference>
<dbReference type="eggNOG" id="KOG1946">
    <property type="taxonomic scope" value="Eukaryota"/>
</dbReference>
<dbReference type="PROSITE" id="PS51925">
    <property type="entry name" value="SWIB_MDM2"/>
    <property type="match status" value="1"/>
</dbReference>
<dbReference type="SUPFAM" id="SSF47592">
    <property type="entry name" value="SWIB/MDM2 domain"/>
    <property type="match status" value="1"/>
</dbReference>
<dbReference type="InterPro" id="IPR019835">
    <property type="entry name" value="SWIB_domain"/>
</dbReference>
<proteinExistence type="predicted"/>
<feature type="compositionally biased region" description="Basic residues" evidence="1">
    <location>
        <begin position="33"/>
        <end position="47"/>
    </location>
</feature>
<dbReference type="CDD" id="cd10567">
    <property type="entry name" value="SWIB-MDM2_like"/>
    <property type="match status" value="1"/>
</dbReference>
<feature type="region of interest" description="Disordered" evidence="1">
    <location>
        <begin position="18"/>
        <end position="62"/>
    </location>
</feature>
<dbReference type="OrthoDB" id="10251073at2759"/>
<dbReference type="PaxDb" id="2711-XP_006484753.1"/>
<dbReference type="KEGG" id="cit:102623572"/>
<dbReference type="GO" id="GO:0005634">
    <property type="term" value="C:nucleus"/>
    <property type="evidence" value="ECO:0000318"/>
    <property type="project" value="GO_Central"/>
</dbReference>
<feature type="compositionally biased region" description="Low complexity" evidence="1">
    <location>
        <begin position="18"/>
        <end position="32"/>
    </location>
</feature>
<dbReference type="STRING" id="2711.A0A067EEQ7"/>
<dbReference type="PANTHER" id="PTHR13844">
    <property type="entry name" value="SWI/SNF-RELATED MATRIX-ASSOCIATED ACTIN-DEPENDENT REGULATOR OF CHROMATIN SUBFAMILY D"/>
    <property type="match status" value="1"/>
</dbReference>
<evidence type="ECO:0000256" key="1">
    <source>
        <dbReference type="SAM" id="MobiDB-lite"/>
    </source>
</evidence>